<dbReference type="Proteomes" id="UP000383971">
    <property type="component" value="Unassembled WGS sequence"/>
</dbReference>
<protein>
    <submittedName>
        <fullName evidence="1">Uncharacterized protein</fullName>
    </submittedName>
</protein>
<proteinExistence type="predicted"/>
<organism evidence="1 2">
    <name type="scientific">Pandoraea communis</name>
    <dbReference type="NCBI Taxonomy" id="2508297"/>
    <lineage>
        <taxon>Bacteria</taxon>
        <taxon>Pseudomonadati</taxon>
        <taxon>Pseudomonadota</taxon>
        <taxon>Betaproteobacteria</taxon>
        <taxon>Burkholderiales</taxon>
        <taxon>Burkholderiaceae</taxon>
        <taxon>Pandoraea</taxon>
    </lineage>
</organism>
<dbReference type="EMBL" id="CABPSE010000020">
    <property type="protein sequence ID" value="VVE48331.1"/>
    <property type="molecule type" value="Genomic_DNA"/>
</dbReference>
<keyword evidence="2" id="KW-1185">Reference proteome</keyword>
<accession>A0A5E4YHV1</accession>
<evidence type="ECO:0000313" key="2">
    <source>
        <dbReference type="Proteomes" id="UP000383971"/>
    </source>
</evidence>
<evidence type="ECO:0000313" key="1">
    <source>
        <dbReference type="EMBL" id="VVE48331.1"/>
    </source>
</evidence>
<gene>
    <name evidence="1" type="ORF">PCO31111_04567</name>
</gene>
<reference evidence="1 2" key="1">
    <citation type="submission" date="2019-08" db="EMBL/GenBank/DDBJ databases">
        <authorList>
            <person name="Peeters C."/>
        </authorList>
    </citation>
    <scope>NUCLEOTIDE SEQUENCE [LARGE SCALE GENOMIC DNA]</scope>
    <source>
        <strain evidence="1 2">LMG 31111</strain>
    </source>
</reference>
<sequence>MTAALRKGLIFQLNHRGPGTLEASHGTFDVEGVAEAGIGVDDHGNVDALGNGLRRAAEFDTGFFEQHQQRLALKLFALELDDPLRHMCCDVRQGASLRAAYTDAFVDRRTETLVCSPMLTMFSSKPVRCAFSREMPGVLPPVQLVVDVPKIPDHPPSTRS</sequence>
<name>A0A5E4YHV1_9BURK</name>
<dbReference type="AlphaFoldDB" id="A0A5E4YHV1"/>